<evidence type="ECO:0000313" key="11">
    <source>
        <dbReference type="EMBL" id="QQR29794.1"/>
    </source>
</evidence>
<protein>
    <recommendedName>
        <fullName evidence="7">Glycogen synthase</fullName>
        <ecNumber evidence="7">2.4.1.21</ecNumber>
    </recommendedName>
    <alternativeName>
        <fullName evidence="7">Starch [bacterial glycogen] synthase</fullName>
    </alternativeName>
</protein>
<dbReference type="Pfam" id="PF08323">
    <property type="entry name" value="Glyco_transf_5"/>
    <property type="match status" value="1"/>
</dbReference>
<evidence type="ECO:0000313" key="13">
    <source>
        <dbReference type="Proteomes" id="UP000596035"/>
    </source>
</evidence>
<dbReference type="GO" id="GO:0005978">
    <property type="term" value="P:glycogen biosynthetic process"/>
    <property type="evidence" value="ECO:0007669"/>
    <property type="project" value="UniProtKB-UniRule"/>
</dbReference>
<dbReference type="KEGG" id="amur:ADH66_07455"/>
<evidence type="ECO:0000256" key="6">
    <source>
        <dbReference type="ARBA" id="ARBA00023056"/>
    </source>
</evidence>
<dbReference type="EC" id="2.4.1.21" evidence="7"/>
<evidence type="ECO:0000259" key="9">
    <source>
        <dbReference type="Pfam" id="PF08323"/>
    </source>
</evidence>
<comment type="caution">
    <text evidence="7">Lacks conserved residue(s) required for the propagation of feature annotation.</text>
</comment>
<keyword evidence="12" id="KW-1185">Reference proteome</keyword>
<name>A0A1Z2XPZ1_9FIRM</name>
<dbReference type="InterPro" id="IPR001296">
    <property type="entry name" value="Glyco_trans_1"/>
</dbReference>
<keyword evidence="4 7" id="KW-0328">Glycosyltransferase</keyword>
<dbReference type="EMBL" id="CP065321">
    <property type="protein sequence ID" value="QQR29794.1"/>
    <property type="molecule type" value="Genomic_DNA"/>
</dbReference>
<reference evidence="11 13" key="3">
    <citation type="submission" date="2020-11" db="EMBL/GenBank/DDBJ databases">
        <title>Closed and high quality bacterial genomes of the OMM12 community.</title>
        <authorList>
            <person name="Marbouty M."/>
            <person name="Lamy-Besnier Q."/>
            <person name="Debarbieux L."/>
            <person name="Koszul R."/>
        </authorList>
    </citation>
    <scope>NUCLEOTIDE SEQUENCE [LARGE SCALE GENOMIC DNA]</scope>
    <source>
        <strain evidence="11 13">KB18</strain>
    </source>
</reference>
<dbReference type="CDD" id="cd03791">
    <property type="entry name" value="GT5_Glycogen_synthase_DULL1-like"/>
    <property type="match status" value="1"/>
</dbReference>
<dbReference type="NCBIfam" id="NF001898">
    <property type="entry name" value="PRK00654.1-1"/>
    <property type="match status" value="1"/>
</dbReference>
<evidence type="ECO:0000256" key="7">
    <source>
        <dbReference type="HAMAP-Rule" id="MF_00484"/>
    </source>
</evidence>
<dbReference type="HAMAP" id="MF_00484">
    <property type="entry name" value="Glycogen_synth"/>
    <property type="match status" value="1"/>
</dbReference>
<reference evidence="12" key="2">
    <citation type="submission" date="2017-05" db="EMBL/GenBank/DDBJ databases">
        <title>Improved OligoMM genomes.</title>
        <authorList>
            <person name="Garzetti D."/>
        </authorList>
    </citation>
    <scope>NUCLEOTIDE SEQUENCE [LARGE SCALE GENOMIC DNA]</scope>
    <source>
        <strain evidence="12">KB18</strain>
    </source>
</reference>
<keyword evidence="6 7" id="KW-0320">Glycogen biosynthesis</keyword>
<evidence type="ECO:0000256" key="1">
    <source>
        <dbReference type="ARBA" id="ARBA00001478"/>
    </source>
</evidence>
<dbReference type="GO" id="GO:0009011">
    <property type="term" value="F:alpha-1,4-glucan glucosyltransferase (ADP-glucose donor) activity"/>
    <property type="evidence" value="ECO:0007669"/>
    <property type="project" value="UniProtKB-UniRule"/>
</dbReference>
<organism evidence="11 13">
    <name type="scientific">Acutalibacter muris</name>
    <dbReference type="NCBI Taxonomy" id="1796620"/>
    <lineage>
        <taxon>Bacteria</taxon>
        <taxon>Bacillati</taxon>
        <taxon>Bacillota</taxon>
        <taxon>Clostridia</taxon>
        <taxon>Eubacteriales</taxon>
        <taxon>Acutalibacteraceae</taxon>
        <taxon>Acutalibacter</taxon>
    </lineage>
</organism>
<dbReference type="NCBIfam" id="TIGR02095">
    <property type="entry name" value="glgA"/>
    <property type="match status" value="1"/>
</dbReference>
<dbReference type="EMBL" id="CP021422">
    <property type="protein sequence ID" value="ASB40510.1"/>
    <property type="molecule type" value="Genomic_DNA"/>
</dbReference>
<dbReference type="InterPro" id="IPR013534">
    <property type="entry name" value="Starch_synth_cat_dom"/>
</dbReference>
<gene>
    <name evidence="7 11" type="primary">glgA</name>
    <name evidence="10" type="ORF">ADH66_07455</name>
    <name evidence="11" type="ORF">I5Q82_17505</name>
</gene>
<dbReference type="Pfam" id="PF00534">
    <property type="entry name" value="Glycos_transf_1"/>
    <property type="match status" value="1"/>
</dbReference>
<dbReference type="Proteomes" id="UP000596035">
    <property type="component" value="Chromosome"/>
</dbReference>
<dbReference type="PANTHER" id="PTHR45825">
    <property type="entry name" value="GRANULE-BOUND STARCH SYNTHASE 1, CHLOROPLASTIC/AMYLOPLASTIC"/>
    <property type="match status" value="1"/>
</dbReference>
<accession>A0A1Z2XPZ1</accession>
<comment type="function">
    <text evidence="2 7">Synthesizes alpha-1,4-glucan chains using ADP-glucose.</text>
</comment>
<dbReference type="GO" id="GO:0004373">
    <property type="term" value="F:alpha-1,4-glucan glucosyltransferase (UDP-glucose donor) activity"/>
    <property type="evidence" value="ECO:0007669"/>
    <property type="project" value="InterPro"/>
</dbReference>
<dbReference type="Gene3D" id="3.40.50.2000">
    <property type="entry name" value="Glycogen Phosphorylase B"/>
    <property type="match status" value="2"/>
</dbReference>
<evidence type="ECO:0000256" key="5">
    <source>
        <dbReference type="ARBA" id="ARBA00022679"/>
    </source>
</evidence>
<dbReference type="Proteomes" id="UP000196710">
    <property type="component" value="Chromosome"/>
</dbReference>
<feature type="domain" description="Glycosyl transferase family 1" evidence="8">
    <location>
        <begin position="289"/>
        <end position="432"/>
    </location>
</feature>
<comment type="pathway">
    <text evidence="7">Glycan biosynthesis; glycogen biosynthesis.</text>
</comment>
<evidence type="ECO:0000313" key="10">
    <source>
        <dbReference type="EMBL" id="ASB40510.1"/>
    </source>
</evidence>
<evidence type="ECO:0000259" key="8">
    <source>
        <dbReference type="Pfam" id="PF00534"/>
    </source>
</evidence>
<feature type="domain" description="Starch synthase catalytic" evidence="9">
    <location>
        <begin position="2"/>
        <end position="235"/>
    </location>
</feature>
<keyword evidence="5 7" id="KW-0808">Transferase</keyword>
<comment type="catalytic activity">
    <reaction evidence="1 7">
        <text>[(1-&gt;4)-alpha-D-glucosyl](n) + ADP-alpha-D-glucose = [(1-&gt;4)-alpha-D-glucosyl](n+1) + ADP + H(+)</text>
        <dbReference type="Rhea" id="RHEA:18189"/>
        <dbReference type="Rhea" id="RHEA-COMP:9584"/>
        <dbReference type="Rhea" id="RHEA-COMP:9587"/>
        <dbReference type="ChEBI" id="CHEBI:15378"/>
        <dbReference type="ChEBI" id="CHEBI:15444"/>
        <dbReference type="ChEBI" id="CHEBI:57498"/>
        <dbReference type="ChEBI" id="CHEBI:456216"/>
        <dbReference type="EC" id="2.4.1.21"/>
    </reaction>
</comment>
<dbReference type="SUPFAM" id="SSF53756">
    <property type="entry name" value="UDP-Glycosyltransferase/glycogen phosphorylase"/>
    <property type="match status" value="1"/>
</dbReference>
<reference evidence="10" key="1">
    <citation type="journal article" date="2017" name="Genome Announc.">
        <title>High-Quality Whole-Genome Sequences of the Oligo-Mouse-Microbiota Bacterial Community.</title>
        <authorList>
            <person name="Garzetti D."/>
            <person name="Brugiroux S."/>
            <person name="Bunk B."/>
            <person name="Pukall R."/>
            <person name="McCoy K.D."/>
            <person name="Macpherson A.J."/>
            <person name="Stecher B."/>
        </authorList>
    </citation>
    <scope>NUCLEOTIDE SEQUENCE</scope>
    <source>
        <strain evidence="10">KB18</strain>
    </source>
</reference>
<evidence type="ECO:0000256" key="2">
    <source>
        <dbReference type="ARBA" id="ARBA00002764"/>
    </source>
</evidence>
<evidence type="ECO:0000256" key="4">
    <source>
        <dbReference type="ARBA" id="ARBA00022676"/>
    </source>
</evidence>
<comment type="similarity">
    <text evidence="3 7">Belongs to the glycosyltransferase 1 family. Bacterial/plant glycogen synthase subfamily.</text>
</comment>
<dbReference type="PANTHER" id="PTHR45825:SF11">
    <property type="entry name" value="ALPHA AMYLASE DOMAIN-CONTAINING PROTEIN"/>
    <property type="match status" value="1"/>
</dbReference>
<dbReference type="InterPro" id="IPR011835">
    <property type="entry name" value="GS/SS"/>
</dbReference>
<evidence type="ECO:0000313" key="12">
    <source>
        <dbReference type="Proteomes" id="UP000196710"/>
    </source>
</evidence>
<proteinExistence type="inferred from homology"/>
<dbReference type="RefSeq" id="WP_066533898.1">
    <property type="nucleotide sequence ID" value="NZ_CP021422.1"/>
</dbReference>
<dbReference type="AlphaFoldDB" id="A0A1Z2XPZ1"/>
<sequence>MKILYCASEALPFSATGGLADVSGSLPQALRARMVGCRVVVPLYDNVSQELRDKMKFVTSISVPVAWRRQYCGIFEAKIGAVTYYLIDNQYYFKRGSLYGHFDDAERFAFFSRAVLEMLPYIDYKPDVIHANDWQCALVPVYYRLFYANNDWYSGIKTLFTIHNIQYQGQYGKDILEDVFGIPAYESQLLEFNRDVNLMKGAIECANWVSTVSPTYAQEILDPWFSHKLDPILRERSWKLSGILNGIDTVGYDPETDKDLFANYSRADKANKAVNKKKLQERLCIEVDPDLPLVGMVTRLVSHKGLDLVKEAVDNVMEYSNAQIVILGSGDLEYENYFKWMQEKYPGRFVLCLGFVPELSRKIYAGADIFLMPSKSEPCGLSQMIALRYGTIPVVRETGGLKDSITDSGDGEGNGFTFMTYNAGDMLHSLHRAIYAYNSDKEGWGVLVDRAMGCDNSWGRSAGEYIKLYKQIIES</sequence>
<evidence type="ECO:0000256" key="3">
    <source>
        <dbReference type="ARBA" id="ARBA00010281"/>
    </source>
</evidence>